<keyword evidence="9" id="KW-0119">Carbohydrate metabolism</keyword>
<keyword evidence="4" id="KW-0812">Transmembrane</keyword>
<organism evidence="11 12">
    <name type="scientific">Agrilus planipennis</name>
    <name type="common">Emerald ash borer</name>
    <name type="synonym">Agrilus marcopoli</name>
    <dbReference type="NCBI Taxonomy" id="224129"/>
    <lineage>
        <taxon>Eukaryota</taxon>
        <taxon>Metazoa</taxon>
        <taxon>Ecdysozoa</taxon>
        <taxon>Arthropoda</taxon>
        <taxon>Hexapoda</taxon>
        <taxon>Insecta</taxon>
        <taxon>Pterygota</taxon>
        <taxon>Neoptera</taxon>
        <taxon>Endopterygota</taxon>
        <taxon>Coleoptera</taxon>
        <taxon>Polyphaga</taxon>
        <taxon>Elateriformia</taxon>
        <taxon>Buprestoidea</taxon>
        <taxon>Buprestidae</taxon>
        <taxon>Agrilinae</taxon>
        <taxon>Agrilus</taxon>
    </lineage>
</organism>
<dbReference type="PANTHER" id="PTHR12137:SF54">
    <property type="entry name" value="CARBOHYDRATE SULFOTRANSFERASE"/>
    <property type="match status" value="1"/>
</dbReference>
<dbReference type="OrthoDB" id="2019940at2759"/>
<evidence type="ECO:0000256" key="10">
    <source>
        <dbReference type="SAM" id="SignalP"/>
    </source>
</evidence>
<evidence type="ECO:0000256" key="2">
    <source>
        <dbReference type="ARBA" id="ARBA00006339"/>
    </source>
</evidence>
<reference evidence="12" key="1">
    <citation type="submission" date="2025-08" db="UniProtKB">
        <authorList>
            <consortium name="RefSeq"/>
        </authorList>
    </citation>
    <scope>IDENTIFICATION</scope>
    <source>
        <tissue evidence="12">Entire body</tissue>
    </source>
</reference>
<evidence type="ECO:0000256" key="7">
    <source>
        <dbReference type="ARBA" id="ARBA00023136"/>
    </source>
</evidence>
<keyword evidence="6 9" id="KW-0333">Golgi apparatus</keyword>
<keyword evidence="5" id="KW-1133">Transmembrane helix</keyword>
<keyword evidence="3 9" id="KW-0808">Transferase</keyword>
<evidence type="ECO:0000256" key="1">
    <source>
        <dbReference type="ARBA" id="ARBA00004323"/>
    </source>
</evidence>
<dbReference type="GeneID" id="108732788"/>
<dbReference type="PANTHER" id="PTHR12137">
    <property type="entry name" value="CARBOHYDRATE SULFOTRANSFERASE"/>
    <property type="match status" value="1"/>
</dbReference>
<dbReference type="InterPro" id="IPR005331">
    <property type="entry name" value="Sulfotransferase"/>
</dbReference>
<dbReference type="GO" id="GO:0008146">
    <property type="term" value="F:sulfotransferase activity"/>
    <property type="evidence" value="ECO:0007669"/>
    <property type="project" value="InterPro"/>
</dbReference>
<dbReference type="GO" id="GO:0000139">
    <property type="term" value="C:Golgi membrane"/>
    <property type="evidence" value="ECO:0007669"/>
    <property type="project" value="UniProtKB-SubCell"/>
</dbReference>
<keyword evidence="9" id="KW-0735">Signal-anchor</keyword>
<accession>A0A7F5RE51</accession>
<evidence type="ECO:0000313" key="11">
    <source>
        <dbReference type="Proteomes" id="UP000192223"/>
    </source>
</evidence>
<comment type="similarity">
    <text evidence="2 9">Belongs to the sulfotransferase 2 family.</text>
</comment>
<evidence type="ECO:0000256" key="4">
    <source>
        <dbReference type="ARBA" id="ARBA00022692"/>
    </source>
</evidence>
<evidence type="ECO:0000256" key="3">
    <source>
        <dbReference type="ARBA" id="ARBA00022679"/>
    </source>
</evidence>
<proteinExistence type="inferred from homology"/>
<dbReference type="KEGG" id="apln:108732788"/>
<sequence length="299" mass="34956">MFVLKVILGHFVVSLSFGVKIAWLEQIARQEVLLKGCTANFYEKNKQNLNITSLDHILVDKKHKLIYCYVPKVGCTNWKRVFMVLTDKSNATNLWDIPANIAHANSSTLKISNLPKLEALSYLNNFTSFLMVRHPFERLLSAFRNKLEDQSESAKYFQTRIGRYIVKKYRPNATSDEIKSGKNITFREFAQYLIREGVTNELANEHWMPVNDLCQPCLINYTFIGKYEWFEEDTRTVLDMVGAPYIDFPVSKPNYTRDKLRFYFQQLSLSEIEDLYNLYKLDFKLFGYDLNPILGFEIG</sequence>
<dbReference type="Pfam" id="PF03567">
    <property type="entry name" value="Sulfotransfer_2"/>
    <property type="match status" value="1"/>
</dbReference>
<comment type="subcellular location">
    <subcellularLocation>
        <location evidence="1 9">Golgi apparatus membrane</location>
        <topology evidence="1 9">Single-pass type II membrane protein</topology>
    </subcellularLocation>
</comment>
<feature type="signal peptide" evidence="10">
    <location>
        <begin position="1"/>
        <end position="18"/>
    </location>
</feature>
<evidence type="ECO:0000256" key="5">
    <source>
        <dbReference type="ARBA" id="ARBA00022989"/>
    </source>
</evidence>
<evidence type="ECO:0000256" key="8">
    <source>
        <dbReference type="ARBA" id="ARBA00023180"/>
    </source>
</evidence>
<evidence type="ECO:0000256" key="6">
    <source>
        <dbReference type="ARBA" id="ARBA00023034"/>
    </source>
</evidence>
<dbReference type="Proteomes" id="UP000192223">
    <property type="component" value="Unplaced"/>
</dbReference>
<keyword evidence="10" id="KW-0732">Signal</keyword>
<protein>
    <recommendedName>
        <fullName evidence="9">Carbohydrate sulfotransferase</fullName>
        <ecNumber evidence="9">2.8.2.-</ecNumber>
    </recommendedName>
</protein>
<keyword evidence="7" id="KW-0472">Membrane</keyword>
<dbReference type="EC" id="2.8.2.-" evidence="9"/>
<gene>
    <name evidence="12" type="primary">LOC108732788</name>
</gene>
<evidence type="ECO:0000313" key="12">
    <source>
        <dbReference type="RefSeq" id="XP_025834251.1"/>
    </source>
</evidence>
<evidence type="ECO:0000256" key="9">
    <source>
        <dbReference type="RuleBase" id="RU364020"/>
    </source>
</evidence>
<keyword evidence="11" id="KW-1185">Reference proteome</keyword>
<dbReference type="RefSeq" id="XP_025834251.1">
    <property type="nucleotide sequence ID" value="XM_025978466.1"/>
</dbReference>
<dbReference type="InterPro" id="IPR018011">
    <property type="entry name" value="Carb_sulfotrans_8-10"/>
</dbReference>
<keyword evidence="8 9" id="KW-0325">Glycoprotein</keyword>
<name>A0A7F5RE51_AGRPL</name>
<feature type="chain" id="PRO_5029003918" description="Carbohydrate sulfotransferase" evidence="10">
    <location>
        <begin position="19"/>
        <end position="299"/>
    </location>
</feature>
<dbReference type="GO" id="GO:0016051">
    <property type="term" value="P:carbohydrate biosynthetic process"/>
    <property type="evidence" value="ECO:0007669"/>
    <property type="project" value="InterPro"/>
</dbReference>
<dbReference type="AlphaFoldDB" id="A0A7F5RE51"/>